<evidence type="ECO:0000313" key="2">
    <source>
        <dbReference type="EMBL" id="KAF6279866.1"/>
    </source>
</evidence>
<evidence type="ECO:0000313" key="3">
    <source>
        <dbReference type="Proteomes" id="UP000527355"/>
    </source>
</evidence>
<evidence type="ECO:0000256" key="1">
    <source>
        <dbReference type="SAM" id="MobiDB-lite"/>
    </source>
</evidence>
<feature type="region of interest" description="Disordered" evidence="1">
    <location>
        <begin position="98"/>
        <end position="121"/>
    </location>
</feature>
<dbReference type="AlphaFoldDB" id="A0A7J7RUK8"/>
<comment type="caution">
    <text evidence="2">The sequence shown here is derived from an EMBL/GenBank/DDBJ whole genome shotgun (WGS) entry which is preliminary data.</text>
</comment>
<proteinExistence type="predicted"/>
<keyword evidence="3" id="KW-1185">Reference proteome</keyword>
<name>A0A7J7RUK8_MYOMY</name>
<gene>
    <name evidence="2" type="ORF">mMyoMyo1_010125</name>
</gene>
<accession>A0A7J7RUK8</accession>
<dbReference type="Proteomes" id="UP000527355">
    <property type="component" value="Unassembled WGS sequence"/>
</dbReference>
<reference evidence="2 3" key="1">
    <citation type="journal article" date="2020" name="Nature">
        <title>Six reference-quality genomes reveal evolution of bat adaptations.</title>
        <authorList>
            <person name="Jebb D."/>
            <person name="Huang Z."/>
            <person name="Pippel M."/>
            <person name="Hughes G.M."/>
            <person name="Lavrichenko K."/>
            <person name="Devanna P."/>
            <person name="Winkler S."/>
            <person name="Jermiin L.S."/>
            <person name="Skirmuntt E.C."/>
            <person name="Katzourakis A."/>
            <person name="Burkitt-Gray L."/>
            <person name="Ray D.A."/>
            <person name="Sullivan K.A.M."/>
            <person name="Roscito J.G."/>
            <person name="Kirilenko B.M."/>
            <person name="Davalos L.M."/>
            <person name="Corthals A.P."/>
            <person name="Power M.L."/>
            <person name="Jones G."/>
            <person name="Ransome R.D."/>
            <person name="Dechmann D.K.N."/>
            <person name="Locatelli A.G."/>
            <person name="Puechmaille S.J."/>
            <person name="Fedrigo O."/>
            <person name="Jarvis E.D."/>
            <person name="Hiller M."/>
            <person name="Vernes S.C."/>
            <person name="Myers E.W."/>
            <person name="Teeling E.C."/>
        </authorList>
    </citation>
    <scope>NUCLEOTIDE SEQUENCE [LARGE SCALE GENOMIC DNA]</scope>
    <source>
        <strain evidence="2">MMyoMyo1</strain>
        <tissue evidence="2">Flight muscle</tissue>
    </source>
</reference>
<dbReference type="EMBL" id="JABWUV010000021">
    <property type="protein sequence ID" value="KAF6279866.1"/>
    <property type="molecule type" value="Genomic_DNA"/>
</dbReference>
<protein>
    <submittedName>
        <fullName evidence="2">Uncharacterized protein</fullName>
    </submittedName>
</protein>
<sequence>MLWGRIQILGYLCIKYPGGDLAGVSGPSTRVCVCVCVCVCVYACSGGSTRCERVLKGPGNGWLTGSILLTYVKRVCAGSGWRPELGPSLALCPRGWQPEGGAQASGSSRSLGAERSEECGWGGPPGRCGCILTG</sequence>
<organism evidence="2 3">
    <name type="scientific">Myotis myotis</name>
    <name type="common">Greater mouse-eared bat</name>
    <name type="synonym">Vespertilio myotis</name>
    <dbReference type="NCBI Taxonomy" id="51298"/>
    <lineage>
        <taxon>Eukaryota</taxon>
        <taxon>Metazoa</taxon>
        <taxon>Chordata</taxon>
        <taxon>Craniata</taxon>
        <taxon>Vertebrata</taxon>
        <taxon>Euteleostomi</taxon>
        <taxon>Mammalia</taxon>
        <taxon>Eutheria</taxon>
        <taxon>Laurasiatheria</taxon>
        <taxon>Chiroptera</taxon>
        <taxon>Yangochiroptera</taxon>
        <taxon>Vespertilionidae</taxon>
        <taxon>Myotis</taxon>
    </lineage>
</organism>